<keyword evidence="3" id="KW-1185">Reference proteome</keyword>
<reference evidence="2" key="1">
    <citation type="submission" date="2023-04" db="EMBL/GenBank/DDBJ databases">
        <authorList>
            <consortium name="ELIXIR-Norway"/>
        </authorList>
    </citation>
    <scope>NUCLEOTIDE SEQUENCE [LARGE SCALE GENOMIC DNA]</scope>
</reference>
<gene>
    <name evidence="2" type="ORF">MRATA1EN1_LOCUS28032</name>
</gene>
<sequence>MRHSSGRPKMARSPKRLHVTKEGEAGRGRGLEAPVSPALEVGPGAVRGREGRGLRRGASAREGCGCLRPCSAREDESGASRPGRLPTQSQAARPSGRAGRYFSCCPSPAFAVPCALGDENEGTMPDLRGGLGVRPQLHQLGAGGLSWQVSQGELG</sequence>
<feature type="compositionally biased region" description="Basic residues" evidence="1">
    <location>
        <begin position="1"/>
        <end position="18"/>
    </location>
</feature>
<name>A0ABN8ZYP6_RANTA</name>
<protein>
    <submittedName>
        <fullName evidence="2">Uncharacterized protein</fullName>
    </submittedName>
</protein>
<evidence type="ECO:0000313" key="2">
    <source>
        <dbReference type="EMBL" id="CAI9179070.1"/>
    </source>
</evidence>
<evidence type="ECO:0000313" key="3">
    <source>
        <dbReference type="Proteomes" id="UP001176941"/>
    </source>
</evidence>
<dbReference type="Proteomes" id="UP001176941">
    <property type="component" value="Chromosome 9"/>
</dbReference>
<proteinExistence type="predicted"/>
<dbReference type="EMBL" id="OX459945">
    <property type="protein sequence ID" value="CAI9179070.1"/>
    <property type="molecule type" value="Genomic_DNA"/>
</dbReference>
<evidence type="ECO:0000256" key="1">
    <source>
        <dbReference type="SAM" id="MobiDB-lite"/>
    </source>
</evidence>
<accession>A0ABN8ZYP6</accession>
<feature type="compositionally biased region" description="Basic and acidic residues" evidence="1">
    <location>
        <begin position="19"/>
        <end position="30"/>
    </location>
</feature>
<organism evidence="2 3">
    <name type="scientific">Rangifer tarandus platyrhynchus</name>
    <name type="common">Svalbard reindeer</name>
    <dbReference type="NCBI Taxonomy" id="3082113"/>
    <lineage>
        <taxon>Eukaryota</taxon>
        <taxon>Metazoa</taxon>
        <taxon>Chordata</taxon>
        <taxon>Craniata</taxon>
        <taxon>Vertebrata</taxon>
        <taxon>Euteleostomi</taxon>
        <taxon>Mammalia</taxon>
        <taxon>Eutheria</taxon>
        <taxon>Laurasiatheria</taxon>
        <taxon>Artiodactyla</taxon>
        <taxon>Ruminantia</taxon>
        <taxon>Pecora</taxon>
        <taxon>Cervidae</taxon>
        <taxon>Odocoileinae</taxon>
        <taxon>Rangifer</taxon>
    </lineage>
</organism>
<feature type="region of interest" description="Disordered" evidence="1">
    <location>
        <begin position="1"/>
        <end position="98"/>
    </location>
</feature>